<proteinExistence type="predicted"/>
<reference evidence="1 2" key="1">
    <citation type="submission" date="2018-01" db="EMBL/GenBank/DDBJ databases">
        <title>Bacillales members from the olive rhizosphere are effective biological control agents against Verticillium dahliae.</title>
        <authorList>
            <person name="Gomez-Lama C."/>
            <person name="Legarda G."/>
            <person name="Ruano-Rosa D."/>
            <person name="Pizarro-Tobias P."/>
            <person name="Valverde-Corredor A."/>
            <person name="Niqui J.L."/>
            <person name="Trivino J.C."/>
            <person name="Roca A."/>
            <person name="Mercado-Blanco J."/>
        </authorList>
    </citation>
    <scope>NUCLEOTIDE SEQUENCE [LARGE SCALE GENOMIC DNA]</scope>
    <source>
        <strain evidence="1 2">PIC167</strain>
    </source>
</reference>
<organism evidence="1 2">
    <name type="scientific">Paenibacillus terrae</name>
    <dbReference type="NCBI Taxonomy" id="159743"/>
    <lineage>
        <taxon>Bacteria</taxon>
        <taxon>Bacillati</taxon>
        <taxon>Bacillota</taxon>
        <taxon>Bacilli</taxon>
        <taxon>Bacillales</taxon>
        <taxon>Paenibacillaceae</taxon>
        <taxon>Paenibacillus</taxon>
    </lineage>
</organism>
<name>A0A4U2Q0Q8_9BACL</name>
<evidence type="ECO:0000313" key="2">
    <source>
        <dbReference type="Proteomes" id="UP000308114"/>
    </source>
</evidence>
<protein>
    <submittedName>
        <fullName evidence="1">Uncharacterized protein</fullName>
    </submittedName>
</protein>
<sequence length="224" mass="24826">MHIQVQNVEKIENDYLIHYKAGGALPFVPHDIVLIHGKQYFIGTIVEVGAEQALVRINPQYESQLAGSIGLELAFSPTVSIQGADKIVEKLGYFPPFHYDHITAADITKDQITLTIELSPPTVLIPKSPDLTPSAEQPSLYMSSTENVPRYAVTFTFLETKEHELTAMETENIILQLDFRYEEADMVIDIDAITGLSGSFLCRGIRTEIAELNEYTGGSVADPQ</sequence>
<accession>A0A4U2Q0Q8</accession>
<dbReference type="Proteomes" id="UP000308114">
    <property type="component" value="Unassembled WGS sequence"/>
</dbReference>
<gene>
    <name evidence="1" type="ORF">C1I60_04210</name>
</gene>
<dbReference type="AlphaFoldDB" id="A0A4U2Q0Q8"/>
<comment type="caution">
    <text evidence="1">The sequence shown here is derived from an EMBL/GenBank/DDBJ whole genome shotgun (WGS) entry which is preliminary data.</text>
</comment>
<dbReference type="EMBL" id="PNXQ01000005">
    <property type="protein sequence ID" value="TKH45673.1"/>
    <property type="molecule type" value="Genomic_DNA"/>
</dbReference>
<evidence type="ECO:0000313" key="1">
    <source>
        <dbReference type="EMBL" id="TKH45673.1"/>
    </source>
</evidence>
<dbReference type="RefSeq" id="WP_137060622.1">
    <property type="nucleotide sequence ID" value="NZ_PNXQ01000005.1"/>
</dbReference>